<proteinExistence type="inferred from homology"/>
<dbReference type="PhylomeDB" id="A0A0D2U825"/>
<evidence type="ECO:0000313" key="4">
    <source>
        <dbReference type="EMBL" id="KJE91256.1"/>
    </source>
</evidence>
<reference evidence="5" key="1">
    <citation type="submission" date="2011-02" db="EMBL/GenBank/DDBJ databases">
        <title>The Genome Sequence of Capsaspora owczarzaki ATCC 30864.</title>
        <authorList>
            <person name="Russ C."/>
            <person name="Cuomo C."/>
            <person name="Burger G."/>
            <person name="Gray M.W."/>
            <person name="Holland P.W.H."/>
            <person name="King N."/>
            <person name="Lang F.B.F."/>
            <person name="Roger A.J."/>
            <person name="Ruiz-Trillo I."/>
            <person name="Young S.K."/>
            <person name="Zeng Q."/>
            <person name="Gargeya S."/>
            <person name="Alvarado L."/>
            <person name="Berlin A."/>
            <person name="Chapman S.B."/>
            <person name="Chen Z."/>
            <person name="Freedman E."/>
            <person name="Gellesch M."/>
            <person name="Goldberg J."/>
            <person name="Griggs A."/>
            <person name="Gujja S."/>
            <person name="Heilman E."/>
            <person name="Heiman D."/>
            <person name="Howarth C."/>
            <person name="Mehta T."/>
            <person name="Neiman D."/>
            <person name="Pearson M."/>
            <person name="Roberts A."/>
            <person name="Saif S."/>
            <person name="Shea T."/>
            <person name="Shenoy N."/>
            <person name="Sisk P."/>
            <person name="Stolte C."/>
            <person name="Sykes S."/>
            <person name="White J."/>
            <person name="Yandava C."/>
            <person name="Haas B."/>
            <person name="Nusbaum C."/>
            <person name="Birren B."/>
        </authorList>
    </citation>
    <scope>NUCLEOTIDE SEQUENCE</scope>
    <source>
        <strain evidence="5">ATCC 30864</strain>
    </source>
</reference>
<organism evidence="4 5">
    <name type="scientific">Capsaspora owczarzaki (strain ATCC 30864)</name>
    <dbReference type="NCBI Taxonomy" id="595528"/>
    <lineage>
        <taxon>Eukaryota</taxon>
        <taxon>Filasterea</taxon>
        <taxon>Capsaspora</taxon>
    </lineage>
</organism>
<dbReference type="Proteomes" id="UP000008743">
    <property type="component" value="Unassembled WGS sequence"/>
</dbReference>
<gene>
    <name evidence="4" type="ORF">CAOG_008602</name>
</gene>
<dbReference type="FunFam" id="3.90.640.10:FF:000014">
    <property type="entry name" value="Putative actin-related protein 6"/>
    <property type="match status" value="1"/>
</dbReference>
<dbReference type="Pfam" id="PF00022">
    <property type="entry name" value="Actin"/>
    <property type="match status" value="1"/>
</dbReference>
<keyword evidence="3" id="KW-0963">Cytoplasm</keyword>
<dbReference type="PANTHER" id="PTHR11937">
    <property type="entry name" value="ACTIN"/>
    <property type="match status" value="1"/>
</dbReference>
<dbReference type="GO" id="GO:0005737">
    <property type="term" value="C:cytoplasm"/>
    <property type="evidence" value="ECO:0007669"/>
    <property type="project" value="UniProtKB-SubCell"/>
</dbReference>
<dbReference type="Gene3D" id="3.30.420.40">
    <property type="match status" value="2"/>
</dbReference>
<dbReference type="GO" id="GO:0005634">
    <property type="term" value="C:nucleus"/>
    <property type="evidence" value="ECO:0007669"/>
    <property type="project" value="UniProtKB-ARBA"/>
</dbReference>
<dbReference type="Gene3D" id="3.90.640.10">
    <property type="entry name" value="Actin, Chain A, domain 4"/>
    <property type="match status" value="1"/>
</dbReference>
<comment type="similarity">
    <text evidence="2">Belongs to the actin family. ARP6 subfamily.</text>
</comment>
<dbReference type="Gene3D" id="2.30.36.70">
    <property type="entry name" value="Actin, Chain A, domain 2"/>
    <property type="match status" value="1"/>
</dbReference>
<accession>A0A0D2U825</accession>
<dbReference type="SMART" id="SM00268">
    <property type="entry name" value="ACTIN"/>
    <property type="match status" value="1"/>
</dbReference>
<sequence>MASIAIAQTQQAQATTSAPSAAAAAAPAMQLEPTSVIVLDSGGGSIKAGWAHDSQPTIMGNCITRPRSARRTFVGNELDQWGDLSGLYYGYPTQKGFIVNWELQNKIWDHVLSSSVLEVNNFAETSLVLTEPLFNFPAIQSAMREVAFEEHGFQSLLHTTAPELSAYQQRVDSPSAQEAQVVVDSGFSSTYVVPFVQGQMLPSCATRIDVGGKVLTNYLKDVLSYRQINLMEETHVVNEMKEKACYVATDLQHELEKAKQRPSSNTISVDYVLPDYTTIMKGFVRAPVARTGPANMSSDEQLVKLNNERFSVPELLFHPSDVGIKQTGIPELIGLVVESLEEAAQYYAYQNVVLTGGNARFSGFQARITNDLRALAPSDMPVECSLPTDPQIHAWRGGQSMVQRGDFAAAAVTRAKYAEYGDAAFSRSR</sequence>
<dbReference type="InterPro" id="IPR043129">
    <property type="entry name" value="ATPase_NBD"/>
</dbReference>
<evidence type="ECO:0000256" key="2">
    <source>
        <dbReference type="ARBA" id="ARBA00005665"/>
    </source>
</evidence>
<comment type="subcellular location">
    <subcellularLocation>
        <location evidence="1">Cytoplasm</location>
    </subcellularLocation>
</comment>
<dbReference type="InParanoid" id="A0A0D2U825"/>
<keyword evidence="5" id="KW-1185">Reference proteome</keyword>
<dbReference type="EMBL" id="KE346362">
    <property type="protein sequence ID" value="KJE91256.1"/>
    <property type="molecule type" value="Genomic_DNA"/>
</dbReference>
<evidence type="ECO:0000256" key="1">
    <source>
        <dbReference type="ARBA" id="ARBA00004496"/>
    </source>
</evidence>
<protein>
    <submittedName>
        <fullName evidence="4">Uncharacterized protein</fullName>
    </submittedName>
</protein>
<dbReference type="FunCoup" id="A0A0D2U825">
    <property type="interactions" value="127"/>
</dbReference>
<dbReference type="SUPFAM" id="SSF53067">
    <property type="entry name" value="Actin-like ATPase domain"/>
    <property type="match status" value="2"/>
</dbReference>
<dbReference type="AlphaFoldDB" id="A0A0D2U825"/>
<name>A0A0D2U825_CAPO3</name>
<evidence type="ECO:0000256" key="3">
    <source>
        <dbReference type="ARBA" id="ARBA00022490"/>
    </source>
</evidence>
<dbReference type="OrthoDB" id="6220758at2759"/>
<evidence type="ECO:0000313" key="5">
    <source>
        <dbReference type="Proteomes" id="UP000008743"/>
    </source>
</evidence>
<dbReference type="STRING" id="595528.A0A0D2U825"/>
<dbReference type="InterPro" id="IPR004000">
    <property type="entry name" value="Actin"/>
</dbReference>
<dbReference type="CDD" id="cd10210">
    <property type="entry name" value="ASKHA_NBD_Arp6"/>
    <property type="match status" value="1"/>
</dbReference>
<dbReference type="RefSeq" id="XP_011270202.1">
    <property type="nucleotide sequence ID" value="XM_011271900.1"/>
</dbReference>